<feature type="coiled-coil region" evidence="1">
    <location>
        <begin position="196"/>
        <end position="237"/>
    </location>
</feature>
<organism evidence="2 3">
    <name type="scientific">Phyllobacterium leguminum</name>
    <dbReference type="NCBI Taxonomy" id="314237"/>
    <lineage>
        <taxon>Bacteria</taxon>
        <taxon>Pseudomonadati</taxon>
        <taxon>Pseudomonadota</taxon>
        <taxon>Alphaproteobacteria</taxon>
        <taxon>Hyphomicrobiales</taxon>
        <taxon>Phyllobacteriaceae</taxon>
        <taxon>Phyllobacterium</taxon>
    </lineage>
</organism>
<dbReference type="EMBL" id="QJTF01000035">
    <property type="protein sequence ID" value="PYE85234.1"/>
    <property type="molecule type" value="Genomic_DNA"/>
</dbReference>
<dbReference type="Pfam" id="PF12532">
    <property type="entry name" value="DUF3732"/>
    <property type="match status" value="1"/>
</dbReference>
<dbReference type="AlphaFoldDB" id="A0A318T4J9"/>
<sequence length="619" mass="70440">MKFYIESLHLWLKTEQRRSVTFLPNKVNIITGASHTGKTAILDIFDYCMFASKHRISESIINENVAWYGLRIHMNDKIYTLARRAPTGTTPSLDYYFSSIGEVPDSAPIPNISESVLKKQLSSDFGIDQDVRIPFGGRTLQAGSRVSLRYFLLFNTISQDIITHSDQFFDKQNESRYQEALPRIFDIAVGIDTVENILKREKRAELERNLARLEKLAAKTQEKRDQFNAQLAETVARAKGYGLVADDSDADASIAALKRLVTERESGSDLHVSAQYDEISSQLYRVSRKIRGLRKFASEYGNHKAILKETADSLQPVEYLMRNYEETVRTSVFDDILRNLSEGLQQIKDATVRKTPLDSNVSEIIKALETQRDKLEGDLQALPTEMESFETDKDKYIFIGETKAKLELYADPESEKAPDNSQVIANLKAEIEDLAVPPANDRQELFTRTLDEAIQEYISLTKAALGNYGDYRSAFNYTEKKLHLRKPRTASIENVGSSSNHMFLHLFLFLGLHELIMRNDGIHVAPFLIIDQFSRPYWGEDDQADGEGEKDIDQSDVAKVKLALELLDQFITTANEIGKEFQMIVFEHINPRYWEGLKNVHLVEIFRDGNALIPVSKLG</sequence>
<evidence type="ECO:0000256" key="1">
    <source>
        <dbReference type="SAM" id="Coils"/>
    </source>
</evidence>
<reference evidence="2 3" key="1">
    <citation type="submission" date="2018-06" db="EMBL/GenBank/DDBJ databases">
        <title>Genomic Encyclopedia of Type Strains, Phase III (KMG-III): the genomes of soil and plant-associated and newly described type strains.</title>
        <authorList>
            <person name="Whitman W."/>
        </authorList>
    </citation>
    <scope>NUCLEOTIDE SEQUENCE [LARGE SCALE GENOMIC DNA]</scope>
    <source>
        <strain evidence="2 3">ORS 1419</strain>
    </source>
</reference>
<keyword evidence="1" id="KW-0175">Coiled coil</keyword>
<proteinExistence type="predicted"/>
<dbReference type="OrthoDB" id="103556at2"/>
<accession>A0A318T4J9</accession>
<dbReference type="InterPro" id="IPR027417">
    <property type="entry name" value="P-loop_NTPase"/>
</dbReference>
<dbReference type="Gene3D" id="3.40.50.300">
    <property type="entry name" value="P-loop containing nucleotide triphosphate hydrolases"/>
    <property type="match status" value="1"/>
</dbReference>
<evidence type="ECO:0000313" key="2">
    <source>
        <dbReference type="EMBL" id="PYE85234.1"/>
    </source>
</evidence>
<keyword evidence="3" id="KW-1185">Reference proteome</keyword>
<evidence type="ECO:0000313" key="3">
    <source>
        <dbReference type="Proteomes" id="UP000247454"/>
    </source>
</evidence>
<dbReference type="Proteomes" id="UP000247454">
    <property type="component" value="Unassembled WGS sequence"/>
</dbReference>
<dbReference type="RefSeq" id="WP_110754630.1">
    <property type="nucleotide sequence ID" value="NZ_QJTF01000035.1"/>
</dbReference>
<protein>
    <submittedName>
        <fullName evidence="2">Uncharacterized protein DUF3732</fullName>
    </submittedName>
</protein>
<name>A0A318T4J9_9HYPH</name>
<gene>
    <name evidence="2" type="ORF">C7477_13513</name>
</gene>
<comment type="caution">
    <text evidence="2">The sequence shown here is derived from an EMBL/GenBank/DDBJ whole genome shotgun (WGS) entry which is preliminary data.</text>
</comment>
<dbReference type="InterPro" id="IPR022205">
    <property type="entry name" value="DUF3732"/>
</dbReference>